<feature type="domain" description="Cation/H+ exchanger transmembrane" evidence="11">
    <location>
        <begin position="17"/>
        <end position="401"/>
    </location>
</feature>
<evidence type="ECO:0000256" key="4">
    <source>
        <dbReference type="ARBA" id="ARBA00022692"/>
    </source>
</evidence>
<evidence type="ECO:0000256" key="9">
    <source>
        <dbReference type="ARBA" id="ARBA00023201"/>
    </source>
</evidence>
<feature type="transmembrane region" description="Helical" evidence="10">
    <location>
        <begin position="82"/>
        <end position="104"/>
    </location>
</feature>
<evidence type="ECO:0000259" key="11">
    <source>
        <dbReference type="Pfam" id="PF00999"/>
    </source>
</evidence>
<gene>
    <name evidence="12" type="ORF">DLM46_35065</name>
</gene>
<dbReference type="GO" id="GO:0015386">
    <property type="term" value="F:potassium:proton antiporter activity"/>
    <property type="evidence" value="ECO:0007669"/>
    <property type="project" value="TreeGrafter"/>
</dbReference>
<evidence type="ECO:0000256" key="1">
    <source>
        <dbReference type="ARBA" id="ARBA00004651"/>
    </source>
</evidence>
<evidence type="ECO:0000256" key="10">
    <source>
        <dbReference type="RuleBase" id="RU366002"/>
    </source>
</evidence>
<protein>
    <submittedName>
        <fullName evidence="12">Na+/H+ antiporter</fullName>
    </submittedName>
</protein>
<feature type="transmembrane region" description="Helical" evidence="10">
    <location>
        <begin position="213"/>
        <end position="230"/>
    </location>
</feature>
<feature type="transmembrane region" description="Helical" evidence="10">
    <location>
        <begin position="236"/>
        <end position="254"/>
    </location>
</feature>
<comment type="similarity">
    <text evidence="10">Belongs to the monovalent cation:proton antiporter 1 (CPA1) transporter (TC 2.A.36) family.</text>
</comment>
<dbReference type="PANTHER" id="PTHR10110:SF86">
    <property type="entry name" value="SODIUM_HYDROGEN EXCHANGER 7"/>
    <property type="match status" value="1"/>
</dbReference>
<evidence type="ECO:0000313" key="13">
    <source>
        <dbReference type="Proteomes" id="UP000254875"/>
    </source>
</evidence>
<dbReference type="GO" id="GO:0098719">
    <property type="term" value="P:sodium ion import across plasma membrane"/>
    <property type="evidence" value="ECO:0007669"/>
    <property type="project" value="TreeGrafter"/>
</dbReference>
<keyword evidence="2 10" id="KW-0813">Transport</keyword>
<keyword evidence="4 10" id="KW-0812">Transmembrane</keyword>
<dbReference type="GO" id="GO:0051453">
    <property type="term" value="P:regulation of intracellular pH"/>
    <property type="evidence" value="ECO:0007669"/>
    <property type="project" value="TreeGrafter"/>
</dbReference>
<feature type="transmembrane region" description="Helical" evidence="10">
    <location>
        <begin position="56"/>
        <end position="75"/>
    </location>
</feature>
<evidence type="ECO:0000256" key="2">
    <source>
        <dbReference type="ARBA" id="ARBA00022448"/>
    </source>
</evidence>
<keyword evidence="5 10" id="KW-1133">Transmembrane helix</keyword>
<dbReference type="RefSeq" id="WP_115108815.1">
    <property type="nucleotide sequence ID" value="NZ_QHKS01000040.1"/>
</dbReference>
<dbReference type="InterPro" id="IPR004705">
    <property type="entry name" value="Cation/H_exchanger_CPA1_bac"/>
</dbReference>
<dbReference type="GO" id="GO:0005886">
    <property type="term" value="C:plasma membrane"/>
    <property type="evidence" value="ECO:0007669"/>
    <property type="project" value="UniProtKB-SubCell"/>
</dbReference>
<keyword evidence="9 10" id="KW-0739">Sodium transport</keyword>
<dbReference type="Pfam" id="PF00999">
    <property type="entry name" value="Na_H_Exchanger"/>
    <property type="match status" value="1"/>
</dbReference>
<evidence type="ECO:0000256" key="5">
    <source>
        <dbReference type="ARBA" id="ARBA00022989"/>
    </source>
</evidence>
<comment type="subcellular location">
    <subcellularLocation>
        <location evidence="10">Cell inner membrane</location>
        <topology evidence="10">Multi-pass membrane protein</topology>
    </subcellularLocation>
    <subcellularLocation>
        <location evidence="1">Cell membrane</location>
        <topology evidence="1">Multi-pass membrane protein</topology>
    </subcellularLocation>
</comment>
<feature type="transmembrane region" description="Helical" evidence="10">
    <location>
        <begin position="266"/>
        <end position="287"/>
    </location>
</feature>
<keyword evidence="6 10" id="KW-0915">Sodium</keyword>
<proteinExistence type="inferred from homology"/>
<comment type="caution">
    <text evidence="10">Lacks conserved residue(s) required for the propagation of feature annotation.</text>
</comment>
<keyword evidence="7 10" id="KW-0406">Ion transport</keyword>
<comment type="caution">
    <text evidence="12">The sequence shown here is derived from an EMBL/GenBank/DDBJ whole genome shotgun (WGS) entry which is preliminary data.</text>
</comment>
<evidence type="ECO:0000256" key="7">
    <source>
        <dbReference type="ARBA" id="ARBA00023065"/>
    </source>
</evidence>
<evidence type="ECO:0000256" key="3">
    <source>
        <dbReference type="ARBA" id="ARBA00022475"/>
    </source>
</evidence>
<dbReference type="Gene3D" id="6.10.140.1330">
    <property type="match status" value="1"/>
</dbReference>
<dbReference type="NCBIfam" id="TIGR00831">
    <property type="entry name" value="a_cpa1"/>
    <property type="match status" value="1"/>
</dbReference>
<feature type="transmembrane region" description="Helical" evidence="10">
    <location>
        <begin position="350"/>
        <end position="372"/>
    </location>
</feature>
<dbReference type="PANTHER" id="PTHR10110">
    <property type="entry name" value="SODIUM/HYDROGEN EXCHANGER"/>
    <property type="match status" value="1"/>
</dbReference>
<evidence type="ECO:0000256" key="8">
    <source>
        <dbReference type="ARBA" id="ARBA00023136"/>
    </source>
</evidence>
<dbReference type="EMBL" id="QHKS01000040">
    <property type="protein sequence ID" value="RDJ98063.1"/>
    <property type="molecule type" value="Genomic_DNA"/>
</dbReference>
<keyword evidence="13" id="KW-1185">Reference proteome</keyword>
<feature type="transmembrane region" description="Helical" evidence="10">
    <location>
        <begin position="184"/>
        <end position="206"/>
    </location>
</feature>
<dbReference type="InterPro" id="IPR018422">
    <property type="entry name" value="Cation/H_exchanger_CPA1"/>
</dbReference>
<keyword evidence="10" id="KW-0997">Cell inner membrane</keyword>
<feature type="transmembrane region" description="Helical" evidence="10">
    <location>
        <begin position="378"/>
        <end position="404"/>
    </location>
</feature>
<evidence type="ECO:0000313" key="12">
    <source>
        <dbReference type="EMBL" id="RDJ98063.1"/>
    </source>
</evidence>
<reference evidence="13" key="1">
    <citation type="submission" date="2018-05" db="EMBL/GenBank/DDBJ databases">
        <authorList>
            <person name="Feng T."/>
        </authorList>
    </citation>
    <scope>NUCLEOTIDE SEQUENCE [LARGE SCALE GENOMIC DNA]</scope>
    <source>
        <strain evidence="13">S27</strain>
    </source>
</reference>
<keyword evidence="8 10" id="KW-0472">Membrane</keyword>
<dbReference type="InterPro" id="IPR006153">
    <property type="entry name" value="Cation/H_exchanger_TM"/>
</dbReference>
<feature type="transmembrane region" description="Helical" evidence="10">
    <location>
        <begin position="307"/>
        <end position="329"/>
    </location>
</feature>
<dbReference type="GO" id="GO:0015385">
    <property type="term" value="F:sodium:proton antiporter activity"/>
    <property type="evidence" value="ECO:0007669"/>
    <property type="project" value="InterPro"/>
</dbReference>
<feature type="transmembrane region" description="Helical" evidence="10">
    <location>
        <begin position="6"/>
        <end position="25"/>
    </location>
</feature>
<dbReference type="OrthoDB" id="9809206at2"/>
<dbReference type="Proteomes" id="UP000254875">
    <property type="component" value="Unassembled WGS sequence"/>
</dbReference>
<keyword evidence="10" id="KW-0050">Antiport</keyword>
<name>A0A370MXE5_9BURK</name>
<comment type="function">
    <text evidence="10">Na(+)/H(+) antiporter that extrudes sodium in exchange for external protons.</text>
</comment>
<organism evidence="12 13">
    <name type="scientific">Paraburkholderia lacunae</name>
    <dbReference type="NCBI Taxonomy" id="2211104"/>
    <lineage>
        <taxon>Bacteria</taxon>
        <taxon>Pseudomonadati</taxon>
        <taxon>Pseudomonadota</taxon>
        <taxon>Betaproteobacteria</taxon>
        <taxon>Burkholderiales</taxon>
        <taxon>Burkholderiaceae</taxon>
        <taxon>Paraburkholderia</taxon>
    </lineage>
</organism>
<keyword evidence="3" id="KW-1003">Cell membrane</keyword>
<sequence length="526" mass="56280">MNNVELFQYLLLLICGAGALTWLASRIAIPPAVVLLVGGCMIAVAGKRVPDMDPDLLLAAVLPPLLMSSSFYTAWKEFRQEIGTIISLVLGAVTFTTFSVASAVHAFNPGLPWAVCFTLGAIVSPPDAVAAKAILQRNPLPARLVAVLEGESLVNDASGLLLYQIAVSAALATTITVAGGTGLFFMLTLIGVAIGLLCGQAMCWVLPRLRDPMLGIVVTFVAAWASFGVAEAVHGSGVLSVVTCGLVLGIRQHRVFDADMRIKAKATWEAIVFVLDALVFILIGLALHTILARVNHEGAVLMAGLRVALPATAAAIVARLLWAFAAVWLPGRIRGRSPGARPWSFGEAVVLGWAGMRGVVSLAAALALPGNFPNRDLIVFSAFLLIIATLVLQGASLAPLIRLLKLRPSARRTMSEHEARVHTFGASLAALERTGKRTSGIEHTTLERLLAEYRIRVAANENAHAFGAEQVEHRARFLRVELDLVGVSREALLDLHRDGKVDDAVLHRIESELDLEELRLLRLLEP</sequence>
<accession>A0A370MXE5</accession>
<dbReference type="AlphaFoldDB" id="A0A370MXE5"/>
<evidence type="ECO:0000256" key="6">
    <source>
        <dbReference type="ARBA" id="ARBA00023053"/>
    </source>
</evidence>